<comment type="caution">
    <text evidence="2">The sequence shown here is derived from an EMBL/GenBank/DDBJ whole genome shotgun (WGS) entry which is preliminary data.</text>
</comment>
<protein>
    <recommendedName>
        <fullName evidence="4">Secreted protein</fullName>
    </recommendedName>
</protein>
<dbReference type="Proteomes" id="UP001150569">
    <property type="component" value="Unassembled WGS sequence"/>
</dbReference>
<evidence type="ECO:0008006" key="4">
    <source>
        <dbReference type="Google" id="ProtNLM"/>
    </source>
</evidence>
<evidence type="ECO:0000313" key="2">
    <source>
        <dbReference type="EMBL" id="KAJ1909285.1"/>
    </source>
</evidence>
<evidence type="ECO:0000256" key="1">
    <source>
        <dbReference type="SAM" id="SignalP"/>
    </source>
</evidence>
<dbReference type="EMBL" id="JANBPT010001230">
    <property type="protein sequence ID" value="KAJ1909285.1"/>
    <property type="molecule type" value="Genomic_DNA"/>
</dbReference>
<feature type="chain" id="PRO_5040838404" description="Secreted protein" evidence="1">
    <location>
        <begin position="22"/>
        <end position="132"/>
    </location>
</feature>
<gene>
    <name evidence="2" type="ORF">IWQ60_011253</name>
</gene>
<keyword evidence="1" id="KW-0732">Signal</keyword>
<proteinExistence type="predicted"/>
<evidence type="ECO:0000313" key="3">
    <source>
        <dbReference type="Proteomes" id="UP001150569"/>
    </source>
</evidence>
<dbReference type="AlphaFoldDB" id="A0A9W7ZSC7"/>
<reference evidence="2" key="1">
    <citation type="submission" date="2022-07" db="EMBL/GenBank/DDBJ databases">
        <title>Phylogenomic reconstructions and comparative analyses of Kickxellomycotina fungi.</title>
        <authorList>
            <person name="Reynolds N.K."/>
            <person name="Stajich J.E."/>
            <person name="Barry K."/>
            <person name="Grigoriev I.V."/>
            <person name="Crous P."/>
            <person name="Smith M.E."/>
        </authorList>
    </citation>
    <scope>NUCLEOTIDE SEQUENCE</scope>
    <source>
        <strain evidence="2">RSA 861</strain>
    </source>
</reference>
<sequence length="132" mass="14623">MQFKVILTTLALATFSLAVHAQGGYDFVGYGPNDEALERREFFEYGPHKEALERRELYGYGYEPEYQYVMRRSFDGGVGAGAGYGGPGFGALPSIFSASKKVDAHKFNKQALKFKNLKDKNLAAKQKLAVQA</sequence>
<feature type="signal peptide" evidence="1">
    <location>
        <begin position="1"/>
        <end position="21"/>
    </location>
</feature>
<accession>A0A9W7ZSC7</accession>
<keyword evidence="3" id="KW-1185">Reference proteome</keyword>
<organism evidence="2 3">
    <name type="scientific">Tieghemiomyces parasiticus</name>
    <dbReference type="NCBI Taxonomy" id="78921"/>
    <lineage>
        <taxon>Eukaryota</taxon>
        <taxon>Fungi</taxon>
        <taxon>Fungi incertae sedis</taxon>
        <taxon>Zoopagomycota</taxon>
        <taxon>Kickxellomycotina</taxon>
        <taxon>Dimargaritomycetes</taxon>
        <taxon>Dimargaritales</taxon>
        <taxon>Dimargaritaceae</taxon>
        <taxon>Tieghemiomyces</taxon>
    </lineage>
</organism>
<name>A0A9W7ZSC7_9FUNG</name>